<sequence length="103" mass="11636">MKYLGQAIIGVGNWVSGLSNRMRAVLVAGLLLVLLVGSINKIINASNRIKAPQPKADPDQIIQPMQQLFKQVSTQRTDPRIERDLRRLDSLTNEFRTKQQRTP</sequence>
<accession>A0ABW3QG07</accession>
<protein>
    <submittedName>
        <fullName evidence="2">Uncharacterized protein</fullName>
    </submittedName>
</protein>
<evidence type="ECO:0000313" key="3">
    <source>
        <dbReference type="Proteomes" id="UP001597116"/>
    </source>
</evidence>
<comment type="caution">
    <text evidence="2">The sequence shown here is derived from an EMBL/GenBank/DDBJ whole genome shotgun (WGS) entry which is preliminary data.</text>
</comment>
<feature type="transmembrane region" description="Helical" evidence="1">
    <location>
        <begin position="24"/>
        <end position="43"/>
    </location>
</feature>
<evidence type="ECO:0000313" key="2">
    <source>
        <dbReference type="EMBL" id="MFD1140803.1"/>
    </source>
</evidence>
<keyword evidence="1" id="KW-0812">Transmembrane</keyword>
<dbReference type="Proteomes" id="UP001597116">
    <property type="component" value="Unassembled WGS sequence"/>
</dbReference>
<dbReference type="EMBL" id="JBHTLP010000003">
    <property type="protein sequence ID" value="MFD1140803.1"/>
    <property type="molecule type" value="Genomic_DNA"/>
</dbReference>
<keyword evidence="1" id="KW-1133">Transmembrane helix</keyword>
<reference evidence="3" key="1">
    <citation type="journal article" date="2019" name="Int. J. Syst. Evol. Microbiol.">
        <title>The Global Catalogue of Microorganisms (GCM) 10K type strain sequencing project: providing services to taxonomists for standard genome sequencing and annotation.</title>
        <authorList>
            <consortium name="The Broad Institute Genomics Platform"/>
            <consortium name="The Broad Institute Genome Sequencing Center for Infectious Disease"/>
            <person name="Wu L."/>
            <person name="Ma J."/>
        </authorList>
    </citation>
    <scope>NUCLEOTIDE SEQUENCE [LARGE SCALE GENOMIC DNA]</scope>
    <source>
        <strain evidence="3">CCUG 55608</strain>
    </source>
</reference>
<evidence type="ECO:0000256" key="1">
    <source>
        <dbReference type="SAM" id="Phobius"/>
    </source>
</evidence>
<name>A0ABW3QG07_9BACT</name>
<dbReference type="RefSeq" id="WP_379883911.1">
    <property type="nucleotide sequence ID" value="NZ_JBHTLP010000003.1"/>
</dbReference>
<keyword evidence="3" id="KW-1185">Reference proteome</keyword>
<gene>
    <name evidence="2" type="ORF">ACFQ4C_06775</name>
</gene>
<organism evidence="2 3">
    <name type="scientific">Larkinella insperata</name>
    <dbReference type="NCBI Taxonomy" id="332158"/>
    <lineage>
        <taxon>Bacteria</taxon>
        <taxon>Pseudomonadati</taxon>
        <taxon>Bacteroidota</taxon>
        <taxon>Cytophagia</taxon>
        <taxon>Cytophagales</taxon>
        <taxon>Spirosomataceae</taxon>
        <taxon>Larkinella</taxon>
    </lineage>
</organism>
<keyword evidence="1" id="KW-0472">Membrane</keyword>
<proteinExistence type="predicted"/>